<dbReference type="GO" id="GO:0004853">
    <property type="term" value="F:uroporphyrinogen decarboxylase activity"/>
    <property type="evidence" value="ECO:0007669"/>
    <property type="project" value="InterPro"/>
</dbReference>
<dbReference type="InterPro" id="IPR038071">
    <property type="entry name" value="UROD/MetE-like_sf"/>
</dbReference>
<dbReference type="Pfam" id="PF01208">
    <property type="entry name" value="URO-D"/>
    <property type="match status" value="1"/>
</dbReference>
<feature type="domain" description="Uroporphyrinogen decarboxylase (URO-D)" evidence="1">
    <location>
        <begin position="55"/>
        <end position="233"/>
    </location>
</feature>
<organism evidence="2 3">
    <name type="scientific">Peptostreptococcus anaerobius</name>
    <dbReference type="NCBI Taxonomy" id="1261"/>
    <lineage>
        <taxon>Bacteria</taxon>
        <taxon>Bacillati</taxon>
        <taxon>Bacillota</taxon>
        <taxon>Clostridia</taxon>
        <taxon>Peptostreptococcales</taxon>
        <taxon>Peptostreptococcaceae</taxon>
        <taxon>Peptostreptococcus</taxon>
    </lineage>
</organism>
<dbReference type="eggNOG" id="COG0407">
    <property type="taxonomic scope" value="Bacteria"/>
</dbReference>
<dbReference type="EMBL" id="LSQZ01000085">
    <property type="protein sequence ID" value="KXI10912.1"/>
    <property type="molecule type" value="Genomic_DNA"/>
</dbReference>
<gene>
    <name evidence="2" type="ORF">HMPREF3195_01654</name>
</gene>
<dbReference type="PATRIC" id="fig|1261.5.peg.1659"/>
<dbReference type="GO" id="GO:0006779">
    <property type="term" value="P:porphyrin-containing compound biosynthetic process"/>
    <property type="evidence" value="ECO:0007669"/>
    <property type="project" value="InterPro"/>
</dbReference>
<sequence length="283" mass="32123">MPDKIDYLFCPNKQTPSLYESDTLKNTNKDPYFDVETISRLALEIKEVKKDKFCQLPFCHTLEAESFGSRIESDSYGIRINSPVLSKVEDLIDNISSPMESPRITRVKDSISILKNDDLQVIYELSGPFTILNGLLDSTTVYKGLVKKKQVMAIVLDLLKDHLINFSKDLIDLGVDIISISDSPVDISIVGPEKVKYIYDNFTREFFMELLKIADGKCLIYMCPKMARSLEEVGLIDLKRVNSLMNDYLSLKPAPRYIVTGACISRRNTDIGTRNLMQVESLK</sequence>
<dbReference type="Proteomes" id="UP000070326">
    <property type="component" value="Unassembled WGS sequence"/>
</dbReference>
<evidence type="ECO:0000313" key="2">
    <source>
        <dbReference type="EMBL" id="KXI10912.1"/>
    </source>
</evidence>
<dbReference type="InterPro" id="IPR000257">
    <property type="entry name" value="Uroporphyrinogen_deCOase"/>
</dbReference>
<accession>A0A135YNB9</accession>
<evidence type="ECO:0000313" key="3">
    <source>
        <dbReference type="Proteomes" id="UP000070326"/>
    </source>
</evidence>
<dbReference type="InterPro" id="IPR052024">
    <property type="entry name" value="Methanogen_methyltrans"/>
</dbReference>
<protein>
    <recommendedName>
        <fullName evidence="1">Uroporphyrinogen decarboxylase (URO-D) domain-containing protein</fullName>
    </recommendedName>
</protein>
<proteinExistence type="predicted"/>
<dbReference type="PANTHER" id="PTHR47099:SF1">
    <property type="entry name" value="METHYLCOBAMIDE:COM METHYLTRANSFERASE MTBA"/>
    <property type="match status" value="1"/>
</dbReference>
<comment type="caution">
    <text evidence="2">The sequence shown here is derived from an EMBL/GenBank/DDBJ whole genome shotgun (WGS) entry which is preliminary data.</text>
</comment>
<dbReference type="SUPFAM" id="SSF51726">
    <property type="entry name" value="UROD/MetE-like"/>
    <property type="match status" value="1"/>
</dbReference>
<dbReference type="PANTHER" id="PTHR47099">
    <property type="entry name" value="METHYLCOBAMIDE:COM METHYLTRANSFERASE MTBA"/>
    <property type="match status" value="1"/>
</dbReference>
<dbReference type="AlphaFoldDB" id="A0A135YNB9"/>
<reference evidence="2 3" key="1">
    <citation type="submission" date="2016-02" db="EMBL/GenBank/DDBJ databases">
        <authorList>
            <person name="Wen L."/>
            <person name="He K."/>
            <person name="Yang H."/>
        </authorList>
    </citation>
    <scope>NUCLEOTIDE SEQUENCE [LARGE SCALE GENOMIC DNA]</scope>
    <source>
        <strain evidence="2 3">MJR8628A</strain>
    </source>
</reference>
<evidence type="ECO:0000259" key="1">
    <source>
        <dbReference type="Pfam" id="PF01208"/>
    </source>
</evidence>
<dbReference type="Gene3D" id="3.20.20.210">
    <property type="match status" value="1"/>
</dbReference>
<dbReference type="STRING" id="1261.HMPREF3195_01654"/>
<name>A0A135YNB9_9FIRM</name>
<dbReference type="RefSeq" id="WP_061101996.1">
    <property type="nucleotide sequence ID" value="NZ_KQ961837.1"/>
</dbReference>